<evidence type="ECO:0000256" key="1">
    <source>
        <dbReference type="ARBA" id="ARBA00022723"/>
    </source>
</evidence>
<dbReference type="GO" id="GO:0004131">
    <property type="term" value="F:cytosine deaminase activity"/>
    <property type="evidence" value="ECO:0007669"/>
    <property type="project" value="TreeGrafter"/>
</dbReference>
<dbReference type="Proteomes" id="UP000186400">
    <property type="component" value="Unassembled WGS sequence"/>
</dbReference>
<dbReference type="InterPro" id="IPR011059">
    <property type="entry name" value="Metal-dep_hydrolase_composite"/>
</dbReference>
<dbReference type="Pfam" id="PF07969">
    <property type="entry name" value="Amidohydro_3"/>
    <property type="match status" value="1"/>
</dbReference>
<dbReference type="GO" id="GO:0035888">
    <property type="term" value="F:isoguanine deaminase activity"/>
    <property type="evidence" value="ECO:0007669"/>
    <property type="project" value="TreeGrafter"/>
</dbReference>
<dbReference type="SUPFAM" id="SSF51556">
    <property type="entry name" value="Metallo-dependent hydrolases"/>
    <property type="match status" value="1"/>
</dbReference>
<organism evidence="4 5">
    <name type="scientific">Alkalispirochaeta americana</name>
    <dbReference type="NCBI Taxonomy" id="159291"/>
    <lineage>
        <taxon>Bacteria</taxon>
        <taxon>Pseudomonadati</taxon>
        <taxon>Spirochaetota</taxon>
        <taxon>Spirochaetia</taxon>
        <taxon>Spirochaetales</taxon>
        <taxon>Spirochaetaceae</taxon>
        <taxon>Alkalispirochaeta</taxon>
    </lineage>
</organism>
<evidence type="ECO:0000259" key="3">
    <source>
        <dbReference type="Pfam" id="PF07969"/>
    </source>
</evidence>
<dbReference type="Gene3D" id="3.20.20.140">
    <property type="entry name" value="Metal-dependent hydrolases"/>
    <property type="match status" value="1"/>
</dbReference>
<dbReference type="PANTHER" id="PTHR32027">
    <property type="entry name" value="CYTOSINE DEAMINASE"/>
    <property type="match status" value="1"/>
</dbReference>
<dbReference type="RefSeq" id="WP_076489734.1">
    <property type="nucleotide sequence ID" value="NZ_FTMS01000019.1"/>
</dbReference>
<dbReference type="NCBIfam" id="NF005748">
    <property type="entry name" value="PRK07572.1"/>
    <property type="match status" value="1"/>
</dbReference>
<dbReference type="Gene3D" id="2.30.40.10">
    <property type="entry name" value="Urease, subunit C, domain 1"/>
    <property type="match status" value="1"/>
</dbReference>
<dbReference type="InterPro" id="IPR032466">
    <property type="entry name" value="Metal_Hydrolase"/>
</dbReference>
<evidence type="ECO:0000256" key="2">
    <source>
        <dbReference type="ARBA" id="ARBA00022801"/>
    </source>
</evidence>
<gene>
    <name evidence="4" type="ORF">SAMN05920897_11911</name>
</gene>
<dbReference type="AlphaFoldDB" id="A0A1N6WW59"/>
<dbReference type="GO" id="GO:0006209">
    <property type="term" value="P:cytosine catabolic process"/>
    <property type="evidence" value="ECO:0007669"/>
    <property type="project" value="TreeGrafter"/>
</dbReference>
<dbReference type="PANTHER" id="PTHR32027:SF0">
    <property type="entry name" value="CYTOSINE DEAMINASE"/>
    <property type="match status" value="1"/>
</dbReference>
<name>A0A1N6WW59_9SPIO</name>
<keyword evidence="5" id="KW-1185">Reference proteome</keyword>
<evidence type="ECO:0000313" key="5">
    <source>
        <dbReference type="Proteomes" id="UP000186400"/>
    </source>
</evidence>
<accession>A0A1N6WW59</accession>
<dbReference type="InterPro" id="IPR013108">
    <property type="entry name" value="Amidohydro_3"/>
</dbReference>
<feature type="domain" description="Amidohydrolase 3" evidence="3">
    <location>
        <begin position="38"/>
        <end position="378"/>
    </location>
</feature>
<keyword evidence="1" id="KW-0479">Metal-binding</keyword>
<keyword evidence="2" id="KW-0378">Hydrolase</keyword>
<proteinExistence type="predicted"/>
<reference evidence="5" key="1">
    <citation type="submission" date="2017-01" db="EMBL/GenBank/DDBJ databases">
        <authorList>
            <person name="Varghese N."/>
            <person name="Submissions S."/>
        </authorList>
    </citation>
    <scope>NUCLEOTIDE SEQUENCE [LARGE SCALE GENOMIC DNA]</scope>
    <source>
        <strain evidence="5">ASpG1</strain>
    </source>
</reference>
<dbReference type="SUPFAM" id="SSF51338">
    <property type="entry name" value="Composite domain of metallo-dependent hydrolases"/>
    <property type="match status" value="1"/>
</dbReference>
<dbReference type="FunFam" id="3.20.20.140:FF:000019">
    <property type="entry name" value="Cytosine deaminase"/>
    <property type="match status" value="1"/>
</dbReference>
<dbReference type="InterPro" id="IPR052349">
    <property type="entry name" value="Metallo-hydrolase_Enzymes"/>
</dbReference>
<dbReference type="EMBL" id="FTMS01000019">
    <property type="protein sequence ID" value="SIQ94246.1"/>
    <property type="molecule type" value="Genomic_DNA"/>
</dbReference>
<dbReference type="GO" id="GO:0046872">
    <property type="term" value="F:metal ion binding"/>
    <property type="evidence" value="ECO:0007669"/>
    <property type="project" value="UniProtKB-KW"/>
</dbReference>
<evidence type="ECO:0000313" key="4">
    <source>
        <dbReference type="EMBL" id="SIQ94246.1"/>
    </source>
</evidence>
<sequence>MLIRNLYIENATEPMDIRTRDGIFETIAPDLTPLPGEEAIDCGGKLALPPYVEAHIHLDTCLTAGDPVWNRSGTLFEGIECWSKRKEKLSKKDVKDRVTRAVRKQAARGVQHVRTHVDVTDPSLIALEAILELRDDLRDLMDIQIVAFPQEGILSYPGGKELLKKAVELGADAVGGIPHFEFTREYSVESLNFAMELAQKHDRLVDIHCDEIDDDASRGLETVATRALEMELFDRVTASHTTAMHSYNNAYVVRLMRLLKMSKINFIANPLVNTHLQGRMDTYPKRRGITRVKELMAEGINVAFGNDDLFDPWYPLGNGNMRDVVFLGLHVCQLMGYDDIMEAYKLVTENAAKALHLGEDEYGIKPGNPASFIVVDAENYYDALNNNSTLLYSCRKGALIFAGSSPAGTLYL</sequence>
<dbReference type="STRING" id="159291.SAMN05920897_11911"/>
<dbReference type="NCBIfam" id="NF006685">
    <property type="entry name" value="PRK09230.1"/>
    <property type="match status" value="1"/>
</dbReference>
<dbReference type="OrthoDB" id="9815027at2"/>
<dbReference type="CDD" id="cd01293">
    <property type="entry name" value="Bact_CD"/>
    <property type="match status" value="1"/>
</dbReference>
<protein>
    <submittedName>
        <fullName evidence="4">Cytosine deaminase</fullName>
    </submittedName>
</protein>